<name>A0A9D1G139_9FIRM</name>
<proteinExistence type="predicted"/>
<accession>A0A9D1G139</accession>
<protein>
    <submittedName>
        <fullName evidence="1">Uncharacterized protein</fullName>
    </submittedName>
</protein>
<dbReference type="Gene3D" id="3.30.420.10">
    <property type="entry name" value="Ribonuclease H-like superfamily/Ribonuclease H"/>
    <property type="match status" value="1"/>
</dbReference>
<gene>
    <name evidence="1" type="ORF">IAA84_08630</name>
</gene>
<sequence>MLILAIDPGTTQSAFCLMRTEDQSCVQFGIRANAELPGTVLEEYPVGRVVIEMVASYGMPVGREVFETCVWIGRFAQIAEDWYMPVDFVYRRDVKLHLCGSAQANDANIRHALIDRFAVHDLKNGKGTKKNPDWFYGFAKDVWAAYAVGVTYIDRKDEKHG</sequence>
<dbReference type="GO" id="GO:0003676">
    <property type="term" value="F:nucleic acid binding"/>
    <property type="evidence" value="ECO:0007669"/>
    <property type="project" value="InterPro"/>
</dbReference>
<organism evidence="1 2">
    <name type="scientific">Candidatus Alectryocaccomicrobium excrementavium</name>
    <dbReference type="NCBI Taxonomy" id="2840668"/>
    <lineage>
        <taxon>Bacteria</taxon>
        <taxon>Bacillati</taxon>
        <taxon>Bacillota</taxon>
        <taxon>Clostridia</taxon>
        <taxon>Candidatus Alectryocaccomicrobium</taxon>
    </lineage>
</organism>
<evidence type="ECO:0000313" key="2">
    <source>
        <dbReference type="Proteomes" id="UP000824140"/>
    </source>
</evidence>
<reference evidence="1" key="2">
    <citation type="journal article" date="2021" name="PeerJ">
        <title>Extensive microbial diversity within the chicken gut microbiome revealed by metagenomics and culture.</title>
        <authorList>
            <person name="Gilroy R."/>
            <person name="Ravi A."/>
            <person name="Getino M."/>
            <person name="Pursley I."/>
            <person name="Horton D.L."/>
            <person name="Alikhan N.F."/>
            <person name="Baker D."/>
            <person name="Gharbi K."/>
            <person name="Hall N."/>
            <person name="Watson M."/>
            <person name="Adriaenssens E.M."/>
            <person name="Foster-Nyarko E."/>
            <person name="Jarju S."/>
            <person name="Secka A."/>
            <person name="Antonio M."/>
            <person name="Oren A."/>
            <person name="Chaudhuri R.R."/>
            <person name="La Ragione R."/>
            <person name="Hildebrand F."/>
            <person name="Pallen M.J."/>
        </authorList>
    </citation>
    <scope>NUCLEOTIDE SEQUENCE</scope>
    <source>
        <strain evidence="1">13766</strain>
    </source>
</reference>
<evidence type="ECO:0000313" key="1">
    <source>
        <dbReference type="EMBL" id="HIS93062.1"/>
    </source>
</evidence>
<dbReference type="EMBL" id="DVJN01000172">
    <property type="protein sequence ID" value="HIS93062.1"/>
    <property type="molecule type" value="Genomic_DNA"/>
</dbReference>
<dbReference type="Proteomes" id="UP000824140">
    <property type="component" value="Unassembled WGS sequence"/>
</dbReference>
<reference evidence="1" key="1">
    <citation type="submission" date="2020-10" db="EMBL/GenBank/DDBJ databases">
        <authorList>
            <person name="Gilroy R."/>
        </authorList>
    </citation>
    <scope>NUCLEOTIDE SEQUENCE</scope>
    <source>
        <strain evidence="1">13766</strain>
    </source>
</reference>
<comment type="caution">
    <text evidence="1">The sequence shown here is derived from an EMBL/GenBank/DDBJ whole genome shotgun (WGS) entry which is preliminary data.</text>
</comment>
<dbReference type="InterPro" id="IPR036397">
    <property type="entry name" value="RNaseH_sf"/>
</dbReference>
<dbReference type="AlphaFoldDB" id="A0A9D1G139"/>